<protein>
    <submittedName>
        <fullName evidence="2">Uncharacterized protein</fullName>
    </submittedName>
</protein>
<reference evidence="2 3" key="1">
    <citation type="submission" date="2014-04" db="EMBL/GenBank/DDBJ databases">
        <authorList>
            <consortium name="DOE Joint Genome Institute"/>
            <person name="Kuo A."/>
            <person name="Zuccaro A."/>
            <person name="Kohler A."/>
            <person name="Nagy L.G."/>
            <person name="Floudas D."/>
            <person name="Copeland A."/>
            <person name="Barry K.W."/>
            <person name="Cichocki N."/>
            <person name="Veneault-Fourrey C."/>
            <person name="LaButti K."/>
            <person name="Lindquist E.A."/>
            <person name="Lipzen A."/>
            <person name="Lundell T."/>
            <person name="Morin E."/>
            <person name="Murat C."/>
            <person name="Sun H."/>
            <person name="Tunlid A."/>
            <person name="Henrissat B."/>
            <person name="Grigoriev I.V."/>
            <person name="Hibbett D.S."/>
            <person name="Martin F."/>
            <person name="Nordberg H.P."/>
            <person name="Cantor M.N."/>
            <person name="Hua S.X."/>
        </authorList>
    </citation>
    <scope>NUCLEOTIDE SEQUENCE [LARGE SCALE GENOMIC DNA]</scope>
    <source>
        <strain evidence="2 3">MAFF 305830</strain>
    </source>
</reference>
<dbReference type="EMBL" id="KN824371">
    <property type="protein sequence ID" value="KIM21812.1"/>
    <property type="molecule type" value="Genomic_DNA"/>
</dbReference>
<gene>
    <name evidence="2" type="ORF">M408DRAFT_333247</name>
</gene>
<evidence type="ECO:0000256" key="1">
    <source>
        <dbReference type="SAM" id="MobiDB-lite"/>
    </source>
</evidence>
<feature type="compositionally biased region" description="Low complexity" evidence="1">
    <location>
        <begin position="23"/>
        <end position="46"/>
    </location>
</feature>
<feature type="region of interest" description="Disordered" evidence="1">
    <location>
        <begin position="1"/>
        <end position="51"/>
    </location>
</feature>
<dbReference type="Proteomes" id="UP000054097">
    <property type="component" value="Unassembled WGS sequence"/>
</dbReference>
<evidence type="ECO:0000313" key="2">
    <source>
        <dbReference type="EMBL" id="KIM21812.1"/>
    </source>
</evidence>
<keyword evidence="3" id="KW-1185">Reference proteome</keyword>
<reference evidence="3" key="2">
    <citation type="submission" date="2015-01" db="EMBL/GenBank/DDBJ databases">
        <title>Evolutionary Origins and Diversification of the Mycorrhizal Mutualists.</title>
        <authorList>
            <consortium name="DOE Joint Genome Institute"/>
            <consortium name="Mycorrhizal Genomics Consortium"/>
            <person name="Kohler A."/>
            <person name="Kuo A."/>
            <person name="Nagy L.G."/>
            <person name="Floudas D."/>
            <person name="Copeland A."/>
            <person name="Barry K.W."/>
            <person name="Cichocki N."/>
            <person name="Veneault-Fourrey C."/>
            <person name="LaButti K."/>
            <person name="Lindquist E.A."/>
            <person name="Lipzen A."/>
            <person name="Lundell T."/>
            <person name="Morin E."/>
            <person name="Murat C."/>
            <person name="Riley R."/>
            <person name="Ohm R."/>
            <person name="Sun H."/>
            <person name="Tunlid A."/>
            <person name="Henrissat B."/>
            <person name="Grigoriev I.V."/>
            <person name="Hibbett D.S."/>
            <person name="Martin F."/>
        </authorList>
    </citation>
    <scope>NUCLEOTIDE SEQUENCE [LARGE SCALE GENOMIC DNA]</scope>
    <source>
        <strain evidence="3">MAFF 305830</strain>
    </source>
</reference>
<sequence length="121" mass="13014">MHSTPMHQSLPNPSSEARFYTASSIASGSAGHPSPSYSHSPLLDSPAHPHVHTSPVWKLVHSHDAIYAPVPPSLIRKRPALPSSHSSSSSTTTSARWYDYDEFNDHSNAISAGPSSRPPSH</sequence>
<dbReference type="HOGENOM" id="CLU_2039502_0_0_1"/>
<organism evidence="2 3">
    <name type="scientific">Serendipita vermifera MAFF 305830</name>
    <dbReference type="NCBI Taxonomy" id="933852"/>
    <lineage>
        <taxon>Eukaryota</taxon>
        <taxon>Fungi</taxon>
        <taxon>Dikarya</taxon>
        <taxon>Basidiomycota</taxon>
        <taxon>Agaricomycotina</taxon>
        <taxon>Agaricomycetes</taxon>
        <taxon>Sebacinales</taxon>
        <taxon>Serendipitaceae</taxon>
        <taxon>Serendipita</taxon>
    </lineage>
</organism>
<name>A0A0C2WWS1_SERVB</name>
<feature type="region of interest" description="Disordered" evidence="1">
    <location>
        <begin position="75"/>
        <end position="94"/>
    </location>
</feature>
<feature type="compositionally biased region" description="Low complexity" evidence="1">
    <location>
        <begin position="83"/>
        <end position="94"/>
    </location>
</feature>
<feature type="compositionally biased region" description="Polar residues" evidence="1">
    <location>
        <begin position="1"/>
        <end position="15"/>
    </location>
</feature>
<evidence type="ECO:0000313" key="3">
    <source>
        <dbReference type="Proteomes" id="UP000054097"/>
    </source>
</evidence>
<accession>A0A0C2WWS1</accession>
<dbReference type="AlphaFoldDB" id="A0A0C2WWS1"/>
<proteinExistence type="predicted"/>